<feature type="compositionally biased region" description="Basic and acidic residues" evidence="1">
    <location>
        <begin position="55"/>
        <end position="73"/>
    </location>
</feature>
<dbReference type="Proteomes" id="UP000639403">
    <property type="component" value="Unassembled WGS sequence"/>
</dbReference>
<feature type="region of interest" description="Disordered" evidence="1">
    <location>
        <begin position="167"/>
        <end position="191"/>
    </location>
</feature>
<comment type="caution">
    <text evidence="2">The sequence shown here is derived from an EMBL/GenBank/DDBJ whole genome shotgun (WGS) entry which is preliminary data.</text>
</comment>
<name>A0A8H7TYB7_9APHY</name>
<gene>
    <name evidence="2" type="ORF">IEO21_08960</name>
</gene>
<proteinExistence type="predicted"/>
<evidence type="ECO:0000256" key="1">
    <source>
        <dbReference type="SAM" id="MobiDB-lite"/>
    </source>
</evidence>
<feature type="region of interest" description="Disordered" evidence="1">
    <location>
        <begin position="47"/>
        <end position="98"/>
    </location>
</feature>
<evidence type="ECO:0000313" key="3">
    <source>
        <dbReference type="Proteomes" id="UP000639403"/>
    </source>
</evidence>
<feature type="compositionally biased region" description="Low complexity" evidence="1">
    <location>
        <begin position="79"/>
        <end position="98"/>
    </location>
</feature>
<accession>A0A8H7TYB7</accession>
<sequence length="191" mass="21046">MENIFTSSWRCANPSSVRNAYSLRPRHSDVCKSAGAGIHARTQSVLVRSPGRPASDPRRALRKDQKRGKTLDWRRHHSVSLPSPSGRRSGRASVAARPCGDHERGHYYHSHFSIERQVVPLAPRCVAASQPGARSPGKHRSHYGACTAEHYGAGAKCHHHAYRPCRTEGSRTGGHRTLFPTTPTSGARFDD</sequence>
<dbReference type="AlphaFoldDB" id="A0A8H7TYB7"/>
<evidence type="ECO:0000313" key="2">
    <source>
        <dbReference type="EMBL" id="KAF9805677.1"/>
    </source>
</evidence>
<organism evidence="2 3">
    <name type="scientific">Rhodonia placenta</name>
    <dbReference type="NCBI Taxonomy" id="104341"/>
    <lineage>
        <taxon>Eukaryota</taxon>
        <taxon>Fungi</taxon>
        <taxon>Dikarya</taxon>
        <taxon>Basidiomycota</taxon>
        <taxon>Agaricomycotina</taxon>
        <taxon>Agaricomycetes</taxon>
        <taxon>Polyporales</taxon>
        <taxon>Adustoporiaceae</taxon>
        <taxon>Rhodonia</taxon>
    </lineage>
</organism>
<protein>
    <submittedName>
        <fullName evidence="2">Uncharacterized protein</fullName>
    </submittedName>
</protein>
<reference evidence="2" key="1">
    <citation type="submission" date="2020-11" db="EMBL/GenBank/DDBJ databases">
        <authorList>
            <person name="Koelle M."/>
            <person name="Horta M.A.C."/>
            <person name="Nowrousian M."/>
            <person name="Ohm R.A."/>
            <person name="Benz P."/>
            <person name="Pilgard A."/>
        </authorList>
    </citation>
    <scope>NUCLEOTIDE SEQUENCE</scope>
    <source>
        <strain evidence="2">FPRL280</strain>
    </source>
</reference>
<reference evidence="2" key="2">
    <citation type="journal article" name="Front. Microbiol.">
        <title>Degradative Capacity of Two Strains of Rhodonia placenta: From Phenotype to Genotype.</title>
        <authorList>
            <person name="Kolle M."/>
            <person name="Horta M.A.C."/>
            <person name="Nowrousian M."/>
            <person name="Ohm R.A."/>
            <person name="Benz J.P."/>
            <person name="Pilgard A."/>
        </authorList>
    </citation>
    <scope>NUCLEOTIDE SEQUENCE</scope>
    <source>
        <strain evidence="2">FPRL280</strain>
    </source>
</reference>
<dbReference type="EMBL" id="JADOXO010000369">
    <property type="protein sequence ID" value="KAF9805677.1"/>
    <property type="molecule type" value="Genomic_DNA"/>
</dbReference>